<proteinExistence type="predicted"/>
<organism evidence="1 2">
    <name type="scientific">Strigamia maritima</name>
    <name type="common">European centipede</name>
    <name type="synonym">Geophilus maritimus</name>
    <dbReference type="NCBI Taxonomy" id="126957"/>
    <lineage>
        <taxon>Eukaryota</taxon>
        <taxon>Metazoa</taxon>
        <taxon>Ecdysozoa</taxon>
        <taxon>Arthropoda</taxon>
        <taxon>Myriapoda</taxon>
        <taxon>Chilopoda</taxon>
        <taxon>Pleurostigmophora</taxon>
        <taxon>Geophilomorpha</taxon>
        <taxon>Linotaeniidae</taxon>
        <taxon>Strigamia</taxon>
    </lineage>
</organism>
<keyword evidence="2" id="KW-1185">Reference proteome</keyword>
<evidence type="ECO:0000313" key="2">
    <source>
        <dbReference type="Proteomes" id="UP000014500"/>
    </source>
</evidence>
<dbReference type="EnsemblMetazoa" id="SMAR011824-RA">
    <property type="protein sequence ID" value="SMAR011824-PA"/>
    <property type="gene ID" value="SMAR011824"/>
</dbReference>
<evidence type="ECO:0000313" key="1">
    <source>
        <dbReference type="EnsemblMetazoa" id="SMAR011824-PA"/>
    </source>
</evidence>
<sequence length="91" mass="10550">MTARMRNIALCATAAMTALHNYACVEQQPASRGKRQFRSKLKPKYKCLKDIKKGNTQFDGSRLWDGDLTMCSYIYWDVLRVKKHSKITIHL</sequence>
<reference evidence="2" key="1">
    <citation type="submission" date="2011-05" db="EMBL/GenBank/DDBJ databases">
        <authorList>
            <person name="Richards S.R."/>
            <person name="Qu J."/>
            <person name="Jiang H."/>
            <person name="Jhangiani S.N."/>
            <person name="Agravi P."/>
            <person name="Goodspeed R."/>
            <person name="Gross S."/>
            <person name="Mandapat C."/>
            <person name="Jackson L."/>
            <person name="Mathew T."/>
            <person name="Pu L."/>
            <person name="Thornton R."/>
            <person name="Saada N."/>
            <person name="Wilczek-Boney K.B."/>
            <person name="Lee S."/>
            <person name="Kovar C."/>
            <person name="Wu Y."/>
            <person name="Scherer S.E."/>
            <person name="Worley K.C."/>
            <person name="Muzny D.M."/>
            <person name="Gibbs R."/>
        </authorList>
    </citation>
    <scope>NUCLEOTIDE SEQUENCE</scope>
    <source>
        <strain evidence="2">Brora</strain>
    </source>
</reference>
<dbReference type="Proteomes" id="UP000014500">
    <property type="component" value="Unassembled WGS sequence"/>
</dbReference>
<dbReference type="EMBL" id="JH432105">
    <property type="status" value="NOT_ANNOTATED_CDS"/>
    <property type="molecule type" value="Genomic_DNA"/>
</dbReference>
<protein>
    <submittedName>
        <fullName evidence="1">Uncharacterized protein</fullName>
    </submittedName>
</protein>
<reference evidence="1" key="2">
    <citation type="submission" date="2015-02" db="UniProtKB">
        <authorList>
            <consortium name="EnsemblMetazoa"/>
        </authorList>
    </citation>
    <scope>IDENTIFICATION</scope>
</reference>
<name>T1JDE7_STRMM</name>
<accession>T1JDE7</accession>
<dbReference type="AlphaFoldDB" id="T1JDE7"/>
<dbReference type="HOGENOM" id="CLU_2429876_0_0_1"/>